<organism evidence="2 3">
    <name type="scientific">Lodderomyces elongisporus (strain ATCC 11503 / CBS 2605 / JCM 1781 / NBRC 1676 / NRRL YB-4239)</name>
    <name type="common">Yeast</name>
    <name type="synonym">Saccharomyces elongisporus</name>
    <dbReference type="NCBI Taxonomy" id="379508"/>
    <lineage>
        <taxon>Eukaryota</taxon>
        <taxon>Fungi</taxon>
        <taxon>Dikarya</taxon>
        <taxon>Ascomycota</taxon>
        <taxon>Saccharomycotina</taxon>
        <taxon>Pichiomycetes</taxon>
        <taxon>Debaryomycetaceae</taxon>
        <taxon>Candida/Lodderomyces clade</taxon>
        <taxon>Lodderomyces</taxon>
    </lineage>
</organism>
<protein>
    <submittedName>
        <fullName evidence="2">Uncharacterized protein</fullName>
    </submittedName>
</protein>
<dbReference type="HOGENOM" id="CLU_1695249_0_0_1"/>
<gene>
    <name evidence="2" type="ORF">LELG_00518</name>
</gene>
<keyword evidence="3" id="KW-1185">Reference proteome</keyword>
<sequence length="180" mass="20256">MLSRLIQLSAKSHVRVLSRQHISKRFNSSHSDNHHDDHHGHGHATAEEKPFEITIAKVFGLAAILGGLIMYKNKDSTDSTLFNSQLFEQVSSGQRDSARAEAYENRYKVGFMKSFIKDNGGEFGEQMYTRAKGDDIWNYTVIPAHSPFGQQIGAGIKLNEVGPRRERAPRFAPLQKTEQS</sequence>
<dbReference type="OrthoDB" id="4003242at2759"/>
<dbReference type="eggNOG" id="ENOG502RQ04">
    <property type="taxonomic scope" value="Eukaryota"/>
</dbReference>
<dbReference type="Proteomes" id="UP000001996">
    <property type="component" value="Unassembled WGS sequence"/>
</dbReference>
<dbReference type="GeneID" id="5235030"/>
<evidence type="ECO:0000313" key="3">
    <source>
        <dbReference type="Proteomes" id="UP000001996"/>
    </source>
</evidence>
<dbReference type="AlphaFoldDB" id="A5DT32"/>
<dbReference type="KEGG" id="lel:PVL30_000504"/>
<reference evidence="2 3" key="1">
    <citation type="journal article" date="2009" name="Nature">
        <title>Evolution of pathogenicity and sexual reproduction in eight Candida genomes.</title>
        <authorList>
            <person name="Butler G."/>
            <person name="Rasmussen M.D."/>
            <person name="Lin M.F."/>
            <person name="Santos M.A."/>
            <person name="Sakthikumar S."/>
            <person name="Munro C.A."/>
            <person name="Rheinbay E."/>
            <person name="Grabherr M."/>
            <person name="Forche A."/>
            <person name="Reedy J.L."/>
            <person name="Agrafioti I."/>
            <person name="Arnaud M.B."/>
            <person name="Bates S."/>
            <person name="Brown A.J."/>
            <person name="Brunke S."/>
            <person name="Costanzo M.C."/>
            <person name="Fitzpatrick D.A."/>
            <person name="de Groot P.W."/>
            <person name="Harris D."/>
            <person name="Hoyer L.L."/>
            <person name="Hube B."/>
            <person name="Klis F.M."/>
            <person name="Kodira C."/>
            <person name="Lennard N."/>
            <person name="Logue M.E."/>
            <person name="Martin R."/>
            <person name="Neiman A.M."/>
            <person name="Nikolaou E."/>
            <person name="Quail M.A."/>
            <person name="Quinn J."/>
            <person name="Santos M.C."/>
            <person name="Schmitzberger F.F."/>
            <person name="Sherlock G."/>
            <person name="Shah P."/>
            <person name="Silverstein K.A."/>
            <person name="Skrzypek M.S."/>
            <person name="Soll D."/>
            <person name="Staggs R."/>
            <person name="Stansfield I."/>
            <person name="Stumpf M.P."/>
            <person name="Sudbery P.E."/>
            <person name="Srikantha T."/>
            <person name="Zeng Q."/>
            <person name="Berman J."/>
            <person name="Berriman M."/>
            <person name="Heitman J."/>
            <person name="Gow N.A."/>
            <person name="Lorenz M.C."/>
            <person name="Birren B.W."/>
            <person name="Kellis M."/>
            <person name="Cuomo C.A."/>
        </authorList>
    </citation>
    <scope>NUCLEOTIDE SEQUENCE [LARGE SCALE GENOMIC DNA]</scope>
    <source>
        <strain evidence="3">ATCC 11503 / BCRC 21390 / CBS 2605 / JCM 1781 / NBRC 1676 / NRRL YB-4239</strain>
    </source>
</reference>
<proteinExistence type="predicted"/>
<accession>A5DT32</accession>
<name>A5DT32_LODEL</name>
<evidence type="ECO:0000313" key="2">
    <source>
        <dbReference type="EMBL" id="EDK42340.1"/>
    </source>
</evidence>
<evidence type="ECO:0000256" key="1">
    <source>
        <dbReference type="SAM" id="MobiDB-lite"/>
    </source>
</evidence>
<feature type="region of interest" description="Disordered" evidence="1">
    <location>
        <begin position="26"/>
        <end position="46"/>
    </location>
</feature>
<feature type="compositionally biased region" description="Basic and acidic residues" evidence="1">
    <location>
        <begin position="31"/>
        <end position="46"/>
    </location>
</feature>
<dbReference type="InParanoid" id="A5DT32"/>
<dbReference type="STRING" id="379508.A5DT32"/>
<dbReference type="EMBL" id="CH981524">
    <property type="protein sequence ID" value="EDK42340.1"/>
    <property type="molecule type" value="Genomic_DNA"/>
</dbReference>
<dbReference type="VEuPathDB" id="FungiDB:LELG_00518"/>
<dbReference type="OMA" id="GGIGQRQ"/>